<dbReference type="GO" id="GO:0005764">
    <property type="term" value="C:lysosome"/>
    <property type="evidence" value="ECO:0007669"/>
    <property type="project" value="TreeGrafter"/>
</dbReference>
<evidence type="ECO:0000256" key="2">
    <source>
        <dbReference type="ARBA" id="ARBA00006565"/>
    </source>
</evidence>
<feature type="transmembrane region" description="Helical" evidence="6">
    <location>
        <begin position="95"/>
        <end position="113"/>
    </location>
</feature>
<reference evidence="8" key="3">
    <citation type="submission" date="2025-09" db="UniProtKB">
        <authorList>
            <consortium name="Ensembl"/>
        </authorList>
    </citation>
    <scope>IDENTIFICATION</scope>
</reference>
<dbReference type="Ensembl" id="ENSOMYT00000090994.2">
    <property type="protein sequence ID" value="ENSOMYP00000083545.1"/>
    <property type="gene ID" value="ENSOMYG00000038520.2"/>
</dbReference>
<evidence type="ECO:0000313" key="9">
    <source>
        <dbReference type="Proteomes" id="UP000694395"/>
    </source>
</evidence>
<proteinExistence type="inferred from homology"/>
<evidence type="ECO:0000256" key="3">
    <source>
        <dbReference type="ARBA" id="ARBA00022692"/>
    </source>
</evidence>
<name>A0A8C7TUY8_ONCMY</name>
<keyword evidence="3 6" id="KW-0812">Transmembrane</keyword>
<feature type="transmembrane region" description="Helical" evidence="6">
    <location>
        <begin position="53"/>
        <end position="75"/>
    </location>
</feature>
<dbReference type="GeneTree" id="ENSGT01030000234578"/>
<feature type="transmembrane region" description="Helical" evidence="6">
    <location>
        <begin position="196"/>
        <end position="219"/>
    </location>
</feature>
<dbReference type="InterPro" id="IPR019402">
    <property type="entry name" value="CWH43_N"/>
</dbReference>
<reference evidence="8" key="2">
    <citation type="submission" date="2025-08" db="UniProtKB">
        <authorList>
            <consortium name="Ensembl"/>
        </authorList>
    </citation>
    <scope>IDENTIFICATION</scope>
</reference>
<dbReference type="PANTHER" id="PTHR21324:SF11">
    <property type="entry name" value="DNA DAMAGE-REGULATED AUTOPHAGY MODULATOR PROTEIN 1"/>
    <property type="match status" value="1"/>
</dbReference>
<evidence type="ECO:0000256" key="1">
    <source>
        <dbReference type="ARBA" id="ARBA00004127"/>
    </source>
</evidence>
<feature type="transmembrane region" description="Helical" evidence="6">
    <location>
        <begin position="163"/>
        <end position="184"/>
    </location>
</feature>
<keyword evidence="4 6" id="KW-1133">Transmembrane helix</keyword>
<feature type="transmembrane region" description="Helical" evidence="6">
    <location>
        <begin position="239"/>
        <end position="255"/>
    </location>
</feature>
<dbReference type="GO" id="GO:0012505">
    <property type="term" value="C:endomembrane system"/>
    <property type="evidence" value="ECO:0007669"/>
    <property type="project" value="UniProtKB-SubCell"/>
</dbReference>
<keyword evidence="9" id="KW-1185">Reference proteome</keyword>
<organism evidence="8 9">
    <name type="scientific">Oncorhynchus mykiss</name>
    <name type="common">Rainbow trout</name>
    <name type="synonym">Salmo gairdneri</name>
    <dbReference type="NCBI Taxonomy" id="8022"/>
    <lineage>
        <taxon>Eukaryota</taxon>
        <taxon>Metazoa</taxon>
        <taxon>Chordata</taxon>
        <taxon>Craniata</taxon>
        <taxon>Vertebrata</taxon>
        <taxon>Euteleostomi</taxon>
        <taxon>Actinopterygii</taxon>
        <taxon>Neopterygii</taxon>
        <taxon>Teleostei</taxon>
        <taxon>Protacanthopterygii</taxon>
        <taxon>Salmoniformes</taxon>
        <taxon>Salmonidae</taxon>
        <taxon>Salmoninae</taxon>
        <taxon>Oncorhynchus</taxon>
    </lineage>
</organism>
<dbReference type="InterPro" id="IPR050911">
    <property type="entry name" value="DRAM/TMEM150_Autophagy_Mod"/>
</dbReference>
<dbReference type="GO" id="GO:0010506">
    <property type="term" value="P:regulation of autophagy"/>
    <property type="evidence" value="ECO:0007669"/>
    <property type="project" value="TreeGrafter"/>
</dbReference>
<comment type="similarity">
    <text evidence="2">Belongs to the DRAM/TMEM150 family.</text>
</comment>
<accession>A0A8C7TUY8</accession>
<feature type="transmembrane region" description="Helical" evidence="6">
    <location>
        <begin position="125"/>
        <end position="143"/>
    </location>
</feature>
<feature type="domain" description="CWH43-like N-terminal" evidence="7">
    <location>
        <begin position="9"/>
        <end position="224"/>
    </location>
</feature>
<dbReference type="AlphaFoldDB" id="A0A8C7TUY8"/>
<feature type="transmembrane region" description="Helical" evidence="6">
    <location>
        <begin position="12"/>
        <end position="32"/>
    </location>
</feature>
<dbReference type="PANTHER" id="PTHR21324">
    <property type="entry name" value="FASTING-INDUCIBLE INTEGRAL MEMBRANE PROTEIN TM6P1-RELATED"/>
    <property type="match status" value="1"/>
</dbReference>
<keyword evidence="5 6" id="KW-0472">Membrane</keyword>
<reference evidence="8" key="1">
    <citation type="submission" date="2020-07" db="EMBL/GenBank/DDBJ databases">
        <title>A long reads based de novo assembly of the rainbow trout Arlee double haploid line genome.</title>
        <authorList>
            <person name="Gao G."/>
            <person name="Palti Y."/>
        </authorList>
    </citation>
    <scope>NUCLEOTIDE SEQUENCE [LARGE SCALE GENOMIC DNA]</scope>
</reference>
<evidence type="ECO:0000259" key="7">
    <source>
        <dbReference type="Pfam" id="PF10277"/>
    </source>
</evidence>
<evidence type="ECO:0000256" key="4">
    <source>
        <dbReference type="ARBA" id="ARBA00022989"/>
    </source>
</evidence>
<evidence type="ECO:0000256" key="5">
    <source>
        <dbReference type="ARBA" id="ARBA00023136"/>
    </source>
</evidence>
<evidence type="ECO:0000313" key="8">
    <source>
        <dbReference type="Ensembl" id="ENSOMYP00000083545.1"/>
    </source>
</evidence>
<dbReference type="Pfam" id="PF10277">
    <property type="entry name" value="Frag1"/>
    <property type="match status" value="1"/>
</dbReference>
<sequence length="270" mass="30311">MLWFMEGICFLPISLVIMSSSTFIVSYLIALFEHDVDVIFPYISDTGAEPPESCVFGLMTVITAFAGMATMYARYKFVEKLNEKAGGVPPALNQAAFWIGMLSCLGMCFVATFQETTITAVHDAGAILFFVSGVLYTILQSIISYKAFPYGCSLALCRVRTGMATIAFLAVFPTVVCAIFVTQTTLHRKTEDEDNVFHLVSAVSEWIVAFSFILFFFTYIHDFKVSFQSPLCHCGENDFPFLLLYLSYFSLSCFLQKFTLKLRTQFVDYS</sequence>
<comment type="subcellular location">
    <subcellularLocation>
        <location evidence="1">Endomembrane system</location>
        <topology evidence="1">Multi-pass membrane protein</topology>
    </subcellularLocation>
</comment>
<gene>
    <name evidence="8" type="primary">LOC110490421</name>
</gene>
<dbReference type="Proteomes" id="UP000694395">
    <property type="component" value="Chromosome 15"/>
</dbReference>
<evidence type="ECO:0000256" key="6">
    <source>
        <dbReference type="SAM" id="Phobius"/>
    </source>
</evidence>
<protein>
    <submittedName>
        <fullName evidence="8">DNA-damage regulated autophagy modulator 1</fullName>
    </submittedName>
</protein>